<feature type="domain" description="SusD-like N-terminal" evidence="8">
    <location>
        <begin position="23"/>
        <end position="209"/>
    </location>
</feature>
<protein>
    <submittedName>
        <fullName evidence="9">RagB/SusD family nutrient uptake outer membrane protein</fullName>
    </submittedName>
</protein>
<keyword evidence="4" id="KW-0472">Membrane</keyword>
<sequence>MNKIIYTVLTALMGLAALSSCSDFLDKEPKTELSPNTFWKTESDLRLGLNSLYASMNRSYTLDNQSIDCFAAIGNPVSSGTYTASNTDGIWTTAYNNIRVVCDFLENYDKAEVSDAVKARYRGEALFFKAYFYFNLIKRFGDVPYADHTLDLASEELYGPRIDKRQILDIILADLAEAEAAVPQKSAMKNDLGRITKGAIQALTARIALYFGTWYKYHGGADGTQYLAIARDAARRLMDSNEYSIYPDYRNLFLLPGEDSSEHILSFRYSDETSSYNARIRGVIVDFIQDPTKHLADAFLCKDGLPIGKSAYTVEYLPLGKEFDNRDPRMALTIWRPGDPFRNEAFVPNLANQTKTGYMFKKYGDEDSYANIQSKIDEILIRYAEVLITYAEATYELDGSISDADLDISVNTIRDRFAGNPDCLPHLTNAFATAHGLDMLEEIRRERRVELCSESLRYDDLIRWKTAEHELPQSILGAKFDAGSYPALTTGKDIILNADGFILVQDGNSRTFDPAKDYLFPLPLREVRLNPQLTQNPGW</sequence>
<dbReference type="EMBL" id="PUBV01000008">
    <property type="protein sequence ID" value="PWB08023.1"/>
    <property type="molecule type" value="Genomic_DNA"/>
</dbReference>
<dbReference type="InterPro" id="IPR011990">
    <property type="entry name" value="TPR-like_helical_dom_sf"/>
</dbReference>
<evidence type="ECO:0000256" key="6">
    <source>
        <dbReference type="SAM" id="SignalP"/>
    </source>
</evidence>
<evidence type="ECO:0000256" key="2">
    <source>
        <dbReference type="ARBA" id="ARBA00006275"/>
    </source>
</evidence>
<evidence type="ECO:0000259" key="8">
    <source>
        <dbReference type="Pfam" id="PF14322"/>
    </source>
</evidence>
<name>A0A2V1ITN5_9BACT</name>
<dbReference type="AlphaFoldDB" id="A0A2V1ITN5"/>
<evidence type="ECO:0000256" key="3">
    <source>
        <dbReference type="ARBA" id="ARBA00022729"/>
    </source>
</evidence>
<evidence type="ECO:0000256" key="4">
    <source>
        <dbReference type="ARBA" id="ARBA00023136"/>
    </source>
</evidence>
<feature type="signal peptide" evidence="6">
    <location>
        <begin position="1"/>
        <end position="22"/>
    </location>
</feature>
<evidence type="ECO:0000313" key="10">
    <source>
        <dbReference type="Proteomes" id="UP000244925"/>
    </source>
</evidence>
<dbReference type="Gene3D" id="1.25.40.390">
    <property type="match status" value="1"/>
</dbReference>
<keyword evidence="5" id="KW-0998">Cell outer membrane</keyword>
<evidence type="ECO:0000313" key="9">
    <source>
        <dbReference type="EMBL" id="PWB08023.1"/>
    </source>
</evidence>
<organism evidence="9 10">
    <name type="scientific">Paramuribaculum intestinale</name>
    <dbReference type="NCBI Taxonomy" id="2094151"/>
    <lineage>
        <taxon>Bacteria</taxon>
        <taxon>Pseudomonadati</taxon>
        <taxon>Bacteroidota</taxon>
        <taxon>Bacteroidia</taxon>
        <taxon>Bacteroidales</taxon>
        <taxon>Muribaculaceae</taxon>
        <taxon>Paramuribaculum</taxon>
    </lineage>
</organism>
<feature type="domain" description="RagB/SusD" evidence="7">
    <location>
        <begin position="262"/>
        <end position="539"/>
    </location>
</feature>
<feature type="chain" id="PRO_5015982461" evidence="6">
    <location>
        <begin position="23"/>
        <end position="539"/>
    </location>
</feature>
<dbReference type="Pfam" id="PF07980">
    <property type="entry name" value="SusD_RagB"/>
    <property type="match status" value="1"/>
</dbReference>
<evidence type="ECO:0000256" key="1">
    <source>
        <dbReference type="ARBA" id="ARBA00004442"/>
    </source>
</evidence>
<dbReference type="RefSeq" id="WP_107035707.1">
    <property type="nucleotide sequence ID" value="NZ_CAONGC010000008.1"/>
</dbReference>
<evidence type="ECO:0000256" key="5">
    <source>
        <dbReference type="ARBA" id="ARBA00023237"/>
    </source>
</evidence>
<dbReference type="GO" id="GO:0009279">
    <property type="term" value="C:cell outer membrane"/>
    <property type="evidence" value="ECO:0007669"/>
    <property type="project" value="UniProtKB-SubCell"/>
</dbReference>
<dbReference type="Proteomes" id="UP000244925">
    <property type="component" value="Unassembled WGS sequence"/>
</dbReference>
<dbReference type="InterPro" id="IPR033985">
    <property type="entry name" value="SusD-like_N"/>
</dbReference>
<keyword evidence="3 6" id="KW-0732">Signal</keyword>
<evidence type="ECO:0000259" key="7">
    <source>
        <dbReference type="Pfam" id="PF07980"/>
    </source>
</evidence>
<proteinExistence type="inferred from homology"/>
<reference evidence="10" key="1">
    <citation type="submission" date="2018-02" db="EMBL/GenBank/DDBJ databases">
        <authorList>
            <person name="Clavel T."/>
            <person name="Strowig T."/>
        </authorList>
    </citation>
    <scope>NUCLEOTIDE SEQUENCE [LARGE SCALE GENOMIC DNA]</scope>
    <source>
        <strain evidence="10">DSM 100764</strain>
    </source>
</reference>
<dbReference type="SUPFAM" id="SSF48452">
    <property type="entry name" value="TPR-like"/>
    <property type="match status" value="1"/>
</dbReference>
<comment type="similarity">
    <text evidence="2">Belongs to the SusD family.</text>
</comment>
<dbReference type="PROSITE" id="PS51257">
    <property type="entry name" value="PROKAR_LIPOPROTEIN"/>
    <property type="match status" value="1"/>
</dbReference>
<dbReference type="Pfam" id="PF14322">
    <property type="entry name" value="SusD-like_3"/>
    <property type="match status" value="1"/>
</dbReference>
<comment type="caution">
    <text evidence="9">The sequence shown here is derived from an EMBL/GenBank/DDBJ whole genome shotgun (WGS) entry which is preliminary data.</text>
</comment>
<keyword evidence="10" id="KW-1185">Reference proteome</keyword>
<comment type="subcellular location">
    <subcellularLocation>
        <location evidence="1">Cell outer membrane</location>
    </subcellularLocation>
</comment>
<gene>
    <name evidence="9" type="ORF">C5O25_05355</name>
</gene>
<dbReference type="InterPro" id="IPR012944">
    <property type="entry name" value="SusD_RagB_dom"/>
</dbReference>
<accession>A0A2V1ITN5</accession>